<dbReference type="InterPro" id="IPR052698">
    <property type="entry name" value="MoCofactor_Util/Proc"/>
</dbReference>
<dbReference type="RefSeq" id="WP_127802196.1">
    <property type="nucleotide sequence ID" value="NZ_SACY01000001.1"/>
</dbReference>
<evidence type="ECO:0000259" key="1">
    <source>
        <dbReference type="Pfam" id="PF02625"/>
    </source>
</evidence>
<dbReference type="InterPro" id="IPR003777">
    <property type="entry name" value="XdhC_CoxI"/>
</dbReference>
<dbReference type="InterPro" id="IPR027051">
    <property type="entry name" value="XdhC_Rossmann_dom"/>
</dbReference>
<dbReference type="OrthoDB" id="9773039at2"/>
<dbReference type="Gene3D" id="3.40.50.720">
    <property type="entry name" value="NAD(P)-binding Rossmann-like Domain"/>
    <property type="match status" value="1"/>
</dbReference>
<keyword evidence="4" id="KW-1185">Reference proteome</keyword>
<dbReference type="Pfam" id="PF13478">
    <property type="entry name" value="XdhC_C"/>
    <property type="match status" value="1"/>
</dbReference>
<feature type="domain" description="XdhC- CoxI" evidence="1">
    <location>
        <begin position="15"/>
        <end position="81"/>
    </location>
</feature>
<name>A0A437PWK0_9BACT</name>
<evidence type="ECO:0000313" key="4">
    <source>
        <dbReference type="Proteomes" id="UP000282832"/>
    </source>
</evidence>
<organism evidence="3 4">
    <name type="scientific">Sandaracinomonas limnophila</name>
    <dbReference type="NCBI Taxonomy" id="1862386"/>
    <lineage>
        <taxon>Bacteria</taxon>
        <taxon>Pseudomonadati</taxon>
        <taxon>Bacteroidota</taxon>
        <taxon>Cytophagia</taxon>
        <taxon>Cytophagales</taxon>
        <taxon>Flectobacillaceae</taxon>
        <taxon>Sandaracinomonas</taxon>
    </lineage>
</organism>
<dbReference type="PANTHER" id="PTHR30388:SF6">
    <property type="entry name" value="XANTHINE DEHYDROGENASE SUBUNIT A-RELATED"/>
    <property type="match status" value="1"/>
</dbReference>
<dbReference type="AlphaFoldDB" id="A0A437PWK0"/>
<dbReference type="Proteomes" id="UP000282832">
    <property type="component" value="Unassembled WGS sequence"/>
</dbReference>
<feature type="domain" description="XdhC Rossmann" evidence="2">
    <location>
        <begin position="154"/>
        <end position="289"/>
    </location>
</feature>
<dbReference type="PANTHER" id="PTHR30388">
    <property type="entry name" value="ALDEHYDE OXIDOREDUCTASE MOLYBDENUM COFACTOR ASSEMBLY PROTEIN"/>
    <property type="match status" value="1"/>
</dbReference>
<sequence>MKEWVQIIDKLEEILNSNESFALATVIQVEGSTYRRVGARMLIMENGNWIGSISGGCLEGDMLKKARLTMSSQEVKWVTYDTRDEDPFALGIGLGCNGKIDILIDPSRTRIENFAKQLKLALASENGLELFSQWPLTDGEVFELKEFINPQPRIWVFGNQFDSHSLILMAKQLGWKVMWVGNTLKMSNEIKKLCFKVFDWDNFEGIQSSDLLVQMTHDLERDVEICSKLNEIPDVFYWGILGPQKRLERIKDKLSESQIMLKNGIHSPIGLDLGAEGPDEIAVSIIAEIIAKKNKRDAQPLKLRGKAIHEA</sequence>
<reference evidence="3 4" key="1">
    <citation type="submission" date="2019-01" db="EMBL/GenBank/DDBJ databases">
        <authorList>
            <person name="Chen W.-M."/>
        </authorList>
    </citation>
    <scope>NUCLEOTIDE SEQUENCE [LARGE SCALE GENOMIC DNA]</scope>
    <source>
        <strain evidence="3 4">FSY-15</strain>
    </source>
</reference>
<proteinExistence type="predicted"/>
<evidence type="ECO:0000259" key="2">
    <source>
        <dbReference type="Pfam" id="PF13478"/>
    </source>
</evidence>
<dbReference type="EMBL" id="SACY01000001">
    <property type="protein sequence ID" value="RVU26645.1"/>
    <property type="molecule type" value="Genomic_DNA"/>
</dbReference>
<accession>A0A437PWK0</accession>
<protein>
    <submittedName>
        <fullName evidence="3">XdhC family protein</fullName>
    </submittedName>
</protein>
<dbReference type="Pfam" id="PF02625">
    <property type="entry name" value="XdhC_CoxI"/>
    <property type="match status" value="1"/>
</dbReference>
<evidence type="ECO:0000313" key="3">
    <source>
        <dbReference type="EMBL" id="RVU26645.1"/>
    </source>
</evidence>
<gene>
    <name evidence="3" type="ORF">EOJ36_01220</name>
</gene>
<comment type="caution">
    <text evidence="3">The sequence shown here is derived from an EMBL/GenBank/DDBJ whole genome shotgun (WGS) entry which is preliminary data.</text>
</comment>